<dbReference type="EMBL" id="CAXDID020000310">
    <property type="protein sequence ID" value="CAL6074796.1"/>
    <property type="molecule type" value="Genomic_DNA"/>
</dbReference>
<evidence type="ECO:0000313" key="4">
    <source>
        <dbReference type="Proteomes" id="UP001642409"/>
    </source>
</evidence>
<accession>A0AA86QCT3</accession>
<dbReference type="EMBL" id="CATOUU010000816">
    <property type="protein sequence ID" value="CAI9950674.1"/>
    <property type="molecule type" value="Genomic_DNA"/>
</dbReference>
<dbReference type="Pfam" id="PF00179">
    <property type="entry name" value="UQ_con"/>
    <property type="match status" value="1"/>
</dbReference>
<evidence type="ECO:0000259" key="1">
    <source>
        <dbReference type="PROSITE" id="PS50127"/>
    </source>
</evidence>
<dbReference type="InterPro" id="IPR016135">
    <property type="entry name" value="UBQ-conjugating_enzyme/RWD"/>
</dbReference>
<comment type="caution">
    <text evidence="2">The sequence shown here is derived from an EMBL/GenBank/DDBJ whole genome shotgun (WGS) entry which is preliminary data.</text>
</comment>
<gene>
    <name evidence="2" type="ORF">HINF_LOCUS38319</name>
    <name evidence="3" type="ORF">HINF_LOCUS56896</name>
</gene>
<reference evidence="3 4" key="2">
    <citation type="submission" date="2024-07" db="EMBL/GenBank/DDBJ databases">
        <authorList>
            <person name="Akdeniz Z."/>
        </authorList>
    </citation>
    <scope>NUCLEOTIDE SEQUENCE [LARGE SCALE GENOMIC DNA]</scope>
</reference>
<dbReference type="AlphaFoldDB" id="A0AA86QCT3"/>
<keyword evidence="4" id="KW-1185">Reference proteome</keyword>
<name>A0AA86QCT3_9EUKA</name>
<reference evidence="2" key="1">
    <citation type="submission" date="2023-06" db="EMBL/GenBank/DDBJ databases">
        <authorList>
            <person name="Kurt Z."/>
        </authorList>
    </citation>
    <scope>NUCLEOTIDE SEQUENCE</scope>
</reference>
<proteinExistence type="predicted"/>
<protein>
    <submittedName>
        <fullName evidence="2">Ubiquitin-conjugating enzyme E2</fullName>
    </submittedName>
    <submittedName>
        <fullName evidence="3">Ubiquitin-conjugating_enzyme E2</fullName>
    </submittedName>
</protein>
<dbReference type="Proteomes" id="UP001642409">
    <property type="component" value="Unassembled WGS sequence"/>
</dbReference>
<dbReference type="SUPFAM" id="SSF54495">
    <property type="entry name" value="UBC-like"/>
    <property type="match status" value="1"/>
</dbReference>
<dbReference type="InterPro" id="IPR050113">
    <property type="entry name" value="Ub_conjugating_enzyme"/>
</dbReference>
<dbReference type="PROSITE" id="PS50127">
    <property type="entry name" value="UBC_2"/>
    <property type="match status" value="1"/>
</dbReference>
<evidence type="ECO:0000313" key="3">
    <source>
        <dbReference type="EMBL" id="CAL6074796.1"/>
    </source>
</evidence>
<evidence type="ECO:0000313" key="2">
    <source>
        <dbReference type="EMBL" id="CAI9950674.1"/>
    </source>
</evidence>
<feature type="domain" description="UBC core" evidence="1">
    <location>
        <begin position="5"/>
        <end position="156"/>
    </location>
</feature>
<dbReference type="PANTHER" id="PTHR24067">
    <property type="entry name" value="UBIQUITIN-CONJUGATING ENZYME E2"/>
    <property type="match status" value="1"/>
</dbReference>
<sequence>MQRQDKMKILAKQFGDMKKNPDMKAFFPNKNNPFIWHVSFKGPQDSPFQGGIYHCEINLADYPEDRVRLQLLHENGSYKVNSPLCIIGITTSTGWTPGTTIESVISALSVLMDVPYGREGLGYIFETNKEDILRLVPISQSYVCAKCGADHSTLFK</sequence>
<dbReference type="InterPro" id="IPR000608">
    <property type="entry name" value="UBC"/>
</dbReference>
<dbReference type="Gene3D" id="3.10.110.10">
    <property type="entry name" value="Ubiquitin Conjugating Enzyme"/>
    <property type="match status" value="1"/>
</dbReference>
<organism evidence="2">
    <name type="scientific">Hexamita inflata</name>
    <dbReference type="NCBI Taxonomy" id="28002"/>
    <lineage>
        <taxon>Eukaryota</taxon>
        <taxon>Metamonada</taxon>
        <taxon>Diplomonadida</taxon>
        <taxon>Hexamitidae</taxon>
        <taxon>Hexamitinae</taxon>
        <taxon>Hexamita</taxon>
    </lineage>
</organism>